<comment type="caution">
    <text evidence="9">The sequence shown here is derived from an EMBL/GenBank/DDBJ whole genome shotgun (WGS) entry which is preliminary data.</text>
</comment>
<reference evidence="9" key="1">
    <citation type="submission" date="2020-12" db="EMBL/GenBank/DDBJ databases">
        <authorList>
            <person name="Iha C."/>
        </authorList>
    </citation>
    <scope>NUCLEOTIDE SEQUENCE</scope>
</reference>
<dbReference type="InterPro" id="IPR013088">
    <property type="entry name" value="Znf_NHR/GATA"/>
</dbReference>
<comment type="subcellular location">
    <subcellularLocation>
        <location evidence="1">Nucleus</location>
    </subcellularLocation>
</comment>
<dbReference type="InterPro" id="IPR039355">
    <property type="entry name" value="Transcription_factor_GATA"/>
</dbReference>
<dbReference type="GO" id="GO:0000978">
    <property type="term" value="F:RNA polymerase II cis-regulatory region sequence-specific DNA binding"/>
    <property type="evidence" value="ECO:0007669"/>
    <property type="project" value="TreeGrafter"/>
</dbReference>
<evidence type="ECO:0000256" key="3">
    <source>
        <dbReference type="ARBA" id="ARBA00022771"/>
    </source>
</evidence>
<dbReference type="EMBL" id="CAJHUC010000400">
    <property type="protein sequence ID" value="CAD7695891.1"/>
    <property type="molecule type" value="Genomic_DNA"/>
</dbReference>
<proteinExistence type="predicted"/>
<evidence type="ECO:0000256" key="6">
    <source>
        <dbReference type="PROSITE-ProRule" id="PRU00094"/>
    </source>
</evidence>
<keyword evidence="3 6" id="KW-0863">Zinc-finger</keyword>
<dbReference type="GO" id="GO:0008270">
    <property type="term" value="F:zinc ion binding"/>
    <property type="evidence" value="ECO:0007669"/>
    <property type="project" value="UniProtKB-KW"/>
</dbReference>
<evidence type="ECO:0000256" key="2">
    <source>
        <dbReference type="ARBA" id="ARBA00022723"/>
    </source>
</evidence>
<gene>
    <name evidence="9" type="ORF">OSTQU699_LOCUS1252</name>
</gene>
<evidence type="ECO:0000313" key="9">
    <source>
        <dbReference type="EMBL" id="CAD7695891.1"/>
    </source>
</evidence>
<sequence>MPNADPSPCVMGKSAAYQLLELTVRPARSPQLMTVMLWWQAYLSSCGGMFGQPGAMPPSFPPGGWGMPPPGMQLPPGMFPPAPGAEALFPGLVNGGMGTAMGTKAGPASAPGGQAKRRRRQDSGGSGDGQANGGSQLSSANRKGRRPRQEERVCKNCGTRSTPFWRKDKHDGLPLCNACGLYLSKNDAPRPKVLWKSSDPSAVVVEQSNAACM</sequence>
<dbReference type="Pfam" id="PF00320">
    <property type="entry name" value="GATA"/>
    <property type="match status" value="1"/>
</dbReference>
<feature type="domain" description="GATA-type" evidence="8">
    <location>
        <begin position="148"/>
        <end position="207"/>
    </location>
</feature>
<name>A0A8S1ILZ9_9CHLO</name>
<dbReference type="GO" id="GO:0045944">
    <property type="term" value="P:positive regulation of transcription by RNA polymerase II"/>
    <property type="evidence" value="ECO:0007669"/>
    <property type="project" value="TreeGrafter"/>
</dbReference>
<dbReference type="Gene3D" id="3.30.50.10">
    <property type="entry name" value="Erythroid Transcription Factor GATA-1, subunit A"/>
    <property type="match status" value="1"/>
</dbReference>
<keyword evidence="2" id="KW-0479">Metal-binding</keyword>
<dbReference type="PROSITE" id="PS50114">
    <property type="entry name" value="GATA_ZN_FINGER_2"/>
    <property type="match status" value="1"/>
</dbReference>
<keyword evidence="5" id="KW-0539">Nucleus</keyword>
<evidence type="ECO:0000259" key="8">
    <source>
        <dbReference type="PROSITE" id="PS50114"/>
    </source>
</evidence>
<dbReference type="PANTHER" id="PTHR10071:SF281">
    <property type="entry name" value="BOX A-BINDING FACTOR-RELATED"/>
    <property type="match status" value="1"/>
</dbReference>
<feature type="region of interest" description="Disordered" evidence="7">
    <location>
        <begin position="98"/>
        <end position="155"/>
    </location>
</feature>
<dbReference type="InterPro" id="IPR000679">
    <property type="entry name" value="Znf_GATA"/>
</dbReference>
<evidence type="ECO:0000256" key="1">
    <source>
        <dbReference type="ARBA" id="ARBA00004123"/>
    </source>
</evidence>
<dbReference type="GO" id="GO:0000122">
    <property type="term" value="P:negative regulation of transcription by RNA polymerase II"/>
    <property type="evidence" value="ECO:0007669"/>
    <property type="project" value="TreeGrafter"/>
</dbReference>
<protein>
    <recommendedName>
        <fullName evidence="8">GATA-type domain-containing protein</fullName>
    </recommendedName>
</protein>
<dbReference type="GO" id="GO:0000981">
    <property type="term" value="F:DNA-binding transcription factor activity, RNA polymerase II-specific"/>
    <property type="evidence" value="ECO:0007669"/>
    <property type="project" value="TreeGrafter"/>
</dbReference>
<dbReference type="OrthoDB" id="2162994at2759"/>
<dbReference type="Proteomes" id="UP000708148">
    <property type="component" value="Unassembled WGS sequence"/>
</dbReference>
<dbReference type="GO" id="GO:0005634">
    <property type="term" value="C:nucleus"/>
    <property type="evidence" value="ECO:0007669"/>
    <property type="project" value="UniProtKB-SubCell"/>
</dbReference>
<dbReference type="SMART" id="SM00401">
    <property type="entry name" value="ZnF_GATA"/>
    <property type="match status" value="1"/>
</dbReference>
<dbReference type="SUPFAM" id="SSF57716">
    <property type="entry name" value="Glucocorticoid receptor-like (DNA-binding domain)"/>
    <property type="match status" value="1"/>
</dbReference>
<evidence type="ECO:0000256" key="5">
    <source>
        <dbReference type="ARBA" id="ARBA00023242"/>
    </source>
</evidence>
<dbReference type="AlphaFoldDB" id="A0A8S1ILZ9"/>
<evidence type="ECO:0000256" key="7">
    <source>
        <dbReference type="SAM" id="MobiDB-lite"/>
    </source>
</evidence>
<keyword evidence="10" id="KW-1185">Reference proteome</keyword>
<evidence type="ECO:0000313" key="10">
    <source>
        <dbReference type="Proteomes" id="UP000708148"/>
    </source>
</evidence>
<accession>A0A8S1ILZ9</accession>
<evidence type="ECO:0000256" key="4">
    <source>
        <dbReference type="ARBA" id="ARBA00022833"/>
    </source>
</evidence>
<dbReference type="CDD" id="cd00202">
    <property type="entry name" value="ZnF_GATA"/>
    <property type="match status" value="1"/>
</dbReference>
<dbReference type="PANTHER" id="PTHR10071">
    <property type="entry name" value="TRANSCRIPTION FACTOR GATA FAMILY MEMBER"/>
    <property type="match status" value="1"/>
</dbReference>
<organism evidence="9 10">
    <name type="scientific">Ostreobium quekettii</name>
    <dbReference type="NCBI Taxonomy" id="121088"/>
    <lineage>
        <taxon>Eukaryota</taxon>
        <taxon>Viridiplantae</taxon>
        <taxon>Chlorophyta</taxon>
        <taxon>core chlorophytes</taxon>
        <taxon>Ulvophyceae</taxon>
        <taxon>TCBD clade</taxon>
        <taxon>Bryopsidales</taxon>
        <taxon>Ostreobineae</taxon>
        <taxon>Ostreobiaceae</taxon>
        <taxon>Ostreobium</taxon>
    </lineage>
</organism>
<keyword evidence="4" id="KW-0862">Zinc</keyword>
<dbReference type="PROSITE" id="PS00344">
    <property type="entry name" value="GATA_ZN_FINGER_1"/>
    <property type="match status" value="1"/>
</dbReference>